<reference evidence="7 8" key="1">
    <citation type="submission" date="2023-02" db="EMBL/GenBank/DDBJ databases">
        <title>LHISI_Scaffold_Assembly.</title>
        <authorList>
            <person name="Stuart O.P."/>
            <person name="Cleave R."/>
            <person name="Magrath M.J.L."/>
            <person name="Mikheyev A.S."/>
        </authorList>
    </citation>
    <scope>NUCLEOTIDE SEQUENCE [LARGE SCALE GENOMIC DNA]</scope>
    <source>
        <strain evidence="7">Daus_M_001</strain>
        <tissue evidence="7">Leg muscle</tissue>
    </source>
</reference>
<feature type="non-terminal residue" evidence="7">
    <location>
        <position position="904"/>
    </location>
</feature>
<comment type="caution">
    <text evidence="5">Lacks conserved residue(s) required for the propagation of feature annotation.</text>
</comment>
<dbReference type="PANTHER" id="PTHR10514">
    <property type="entry name" value="ANGIOTENSIN-CONVERTING ENZYME"/>
    <property type="match status" value="1"/>
</dbReference>
<feature type="region of interest" description="Disordered" evidence="6">
    <location>
        <begin position="110"/>
        <end position="143"/>
    </location>
</feature>
<evidence type="ECO:0000256" key="1">
    <source>
        <dbReference type="ARBA" id="ARBA00008139"/>
    </source>
</evidence>
<keyword evidence="8" id="KW-1185">Reference proteome</keyword>
<gene>
    <name evidence="7" type="ORF">PR048_007743</name>
</gene>
<evidence type="ECO:0000256" key="5">
    <source>
        <dbReference type="PROSITE-ProRule" id="PRU01355"/>
    </source>
</evidence>
<dbReference type="SUPFAM" id="SSF55486">
    <property type="entry name" value="Metalloproteases ('zincins'), catalytic domain"/>
    <property type="match status" value="1"/>
</dbReference>
<keyword evidence="2" id="KW-0732">Signal</keyword>
<dbReference type="EMBL" id="JARBHB010000003">
    <property type="protein sequence ID" value="KAJ8888256.1"/>
    <property type="molecule type" value="Genomic_DNA"/>
</dbReference>
<name>A0ABQ9HV35_9NEOP</name>
<feature type="region of interest" description="Disordered" evidence="6">
    <location>
        <begin position="1"/>
        <end position="39"/>
    </location>
</feature>
<dbReference type="PANTHER" id="PTHR10514:SF27">
    <property type="entry name" value="ANGIOTENSIN-CONVERTING ENZYME"/>
    <property type="match status" value="1"/>
</dbReference>
<dbReference type="Proteomes" id="UP001159363">
    <property type="component" value="Chromosome 3"/>
</dbReference>
<keyword evidence="3" id="KW-1015">Disulfide bond</keyword>
<sequence length="904" mass="100633">MKRTVVSPAFLESNVPGQQSSSRSTQSNSRPVPRATRSQSENGYIHIEVTAKTISVSVCVSTMWLNHPPWQAFSAARRNWPSSSPRREQHEPCSRGISPASLDISIFSFKSGMDPRGKNPASTIKKRGSDTGPQKRSLHREQRRVVELARGPDAVRRARTRLLTTSRGKGSSVLDNMHARTRTETVDPLVKVTELPPGQCSELCNMAILQLLYLKCLVFPGSYLHLEHELQSIHGYTSNFDEILLRFYFRGIPAPRANKITQVYEITPRGQLIIQITNLNSDQLVERVEKFMRLLTCEVFRADEGKMRREWSIAGLQRRAGGGGGETGDLRANPPTSGIVQHDSHVPKHNVKYKNHHAFLYLSFRVKDLYCTRLKYLIVADSYGDLFFAHLLPTASELPVDNVGRRFLSRRLDFDSHTRIRWFGPHHFQPLITDSEIALEKVDIMEIHWPLCGKQLEKKKNRKVTQSESNPRTAGCESVWTLNLTKYCIVGDNPRVASVGCEDDISVVSPVSRQLYGPFAGTASGLSAVECRSHPFPPAVFSRISRSIASADRLPRVHVSIAIVPWTAILQLLLVSESLNISGLSTLGIPTCVLGQGRADWCTRPSDVMALSQASVSQFHPFVRQKLTLAKVLTNGRIELMANSDWLLVARSTGRLHGRDWSLEILPYSTRVRKNAKTATSNPDGECKRTGRRQRTLQASLFVVRRLTSPQTGILCARAHFDVDKQFLSPTTAYKRCLASSHSQCPTCPYRTGQAARETTCSPSLPTLPDAYRSVRPLKCMQVKAVHDKESIFEISLRKKSLLLPSYNLTGALKRHAPSKVGNSGGQAGFKSAQLIANSLRTFCSRSDSGQLLPGGRYFVGTVLQFQLHSALCKAAGQHNPGQPQSKPLHKCDLYKSKEAGNLL</sequence>
<evidence type="ECO:0000313" key="8">
    <source>
        <dbReference type="Proteomes" id="UP001159363"/>
    </source>
</evidence>
<dbReference type="Pfam" id="PF01401">
    <property type="entry name" value="Peptidase_M2"/>
    <property type="match status" value="1"/>
</dbReference>
<evidence type="ECO:0000256" key="6">
    <source>
        <dbReference type="SAM" id="MobiDB-lite"/>
    </source>
</evidence>
<evidence type="ECO:0000313" key="7">
    <source>
        <dbReference type="EMBL" id="KAJ8888256.1"/>
    </source>
</evidence>
<comment type="caution">
    <text evidence="7">The sequence shown here is derived from an EMBL/GenBank/DDBJ whole genome shotgun (WGS) entry which is preliminary data.</text>
</comment>
<accession>A0ABQ9HV35</accession>
<dbReference type="PROSITE" id="PS52011">
    <property type="entry name" value="PEPTIDASE_M2"/>
    <property type="match status" value="1"/>
</dbReference>
<organism evidence="7 8">
    <name type="scientific">Dryococelus australis</name>
    <dbReference type="NCBI Taxonomy" id="614101"/>
    <lineage>
        <taxon>Eukaryota</taxon>
        <taxon>Metazoa</taxon>
        <taxon>Ecdysozoa</taxon>
        <taxon>Arthropoda</taxon>
        <taxon>Hexapoda</taxon>
        <taxon>Insecta</taxon>
        <taxon>Pterygota</taxon>
        <taxon>Neoptera</taxon>
        <taxon>Polyneoptera</taxon>
        <taxon>Phasmatodea</taxon>
        <taxon>Verophasmatodea</taxon>
        <taxon>Anareolatae</taxon>
        <taxon>Phasmatidae</taxon>
        <taxon>Eurycanthinae</taxon>
        <taxon>Dryococelus</taxon>
    </lineage>
</organism>
<evidence type="ECO:0000256" key="2">
    <source>
        <dbReference type="ARBA" id="ARBA00022729"/>
    </source>
</evidence>
<evidence type="ECO:0000256" key="3">
    <source>
        <dbReference type="ARBA" id="ARBA00023157"/>
    </source>
</evidence>
<feature type="compositionally biased region" description="Low complexity" evidence="6">
    <location>
        <begin position="18"/>
        <end position="30"/>
    </location>
</feature>
<evidence type="ECO:0000256" key="4">
    <source>
        <dbReference type="ARBA" id="ARBA00023180"/>
    </source>
</evidence>
<comment type="similarity">
    <text evidence="1 5">Belongs to the peptidase M2 family.</text>
</comment>
<protein>
    <submittedName>
        <fullName evidence="7">Uncharacterized protein</fullName>
    </submittedName>
</protein>
<dbReference type="InterPro" id="IPR001548">
    <property type="entry name" value="Peptidase_M2"/>
</dbReference>
<proteinExistence type="inferred from homology"/>
<keyword evidence="4" id="KW-0325">Glycoprotein</keyword>